<keyword evidence="2" id="KW-0378">Hydrolase</keyword>
<comment type="caution">
    <text evidence="2">The sequence shown here is derived from an EMBL/GenBank/DDBJ whole genome shotgun (WGS) entry which is preliminary data.</text>
</comment>
<dbReference type="Pfam" id="PF01471">
    <property type="entry name" value="PG_binding_1"/>
    <property type="match status" value="3"/>
</dbReference>
<dbReference type="OrthoDB" id="9811296at2"/>
<dbReference type="AlphaFoldDB" id="A0A562JAX5"/>
<evidence type="ECO:0000313" key="2">
    <source>
        <dbReference type="EMBL" id="TWH80336.1"/>
    </source>
</evidence>
<organism evidence="2 3">
    <name type="scientific">Sedimentibacter saalensis</name>
    <dbReference type="NCBI Taxonomy" id="130788"/>
    <lineage>
        <taxon>Bacteria</taxon>
        <taxon>Bacillati</taxon>
        <taxon>Bacillota</taxon>
        <taxon>Tissierellia</taxon>
        <taxon>Sedimentibacter</taxon>
    </lineage>
</organism>
<dbReference type="InterPro" id="IPR002477">
    <property type="entry name" value="Peptidoglycan-bd-like"/>
</dbReference>
<feature type="domain" description="Peptidoglycan binding-like" evidence="1">
    <location>
        <begin position="194"/>
        <end position="254"/>
    </location>
</feature>
<name>A0A562JAX5_9FIRM</name>
<dbReference type="GO" id="GO:0016787">
    <property type="term" value="F:hydrolase activity"/>
    <property type="evidence" value="ECO:0007669"/>
    <property type="project" value="UniProtKB-KW"/>
</dbReference>
<dbReference type="EMBL" id="VLKH01000004">
    <property type="protein sequence ID" value="TWH80336.1"/>
    <property type="molecule type" value="Genomic_DNA"/>
</dbReference>
<dbReference type="SUPFAM" id="SSF47090">
    <property type="entry name" value="PGBD-like"/>
    <property type="match status" value="3"/>
</dbReference>
<accession>A0A562JAX5</accession>
<sequence length="459" mass="51358">MSVQPSGSSYIYIPETITVHLGPPDSPAENITVPFIDYVKNVASSELFPTWPDDALRANINAIVSIALNRIYTEWYPSRGYNFDITNSTQFDQSFVPNRGIFDNISKIVDETFDDYIVRGTRFEPLFAVFCDGRVSQCNGMYQWGSVDLANQGYRPIEILRYYYGEDIDLVYNAPLGEIGISYPGSPLKLGDSGVPVYTAQLQLNNISINFPAIPKIFPVDGVFTPQTEAAVKSFQTIFNLPATGIIDKGTWYRIKSIHAAVRKLAETTSRGLLLSELPRISNGIVVPRVQLVQYYLNILSSYYNTIPEVEITGVLDSATSQSLIEFQKTMNLPVTGIIDDATWFKINEVLLGILITLPPGQLAFPRIAFPGIVYRRGSEGPGVVVLQEYLAYISSVLPDVTYVPYELIDGVFGPITESAVITFQQKFGLEPNGIVDEYTWNVMVDVYRNLKFNEERLY</sequence>
<evidence type="ECO:0000259" key="1">
    <source>
        <dbReference type="Pfam" id="PF01471"/>
    </source>
</evidence>
<dbReference type="InterPro" id="IPR036365">
    <property type="entry name" value="PGBD-like_sf"/>
</dbReference>
<dbReference type="Gene3D" id="1.10.101.10">
    <property type="entry name" value="PGBD-like superfamily/PGBD"/>
    <property type="match status" value="3"/>
</dbReference>
<reference evidence="2 3" key="1">
    <citation type="submission" date="2019-07" db="EMBL/GenBank/DDBJ databases">
        <title>Genomic Encyclopedia of Type Strains, Phase I: the one thousand microbial genomes (KMG-I) project.</title>
        <authorList>
            <person name="Kyrpides N."/>
        </authorList>
    </citation>
    <scope>NUCLEOTIDE SEQUENCE [LARGE SCALE GENOMIC DNA]</scope>
    <source>
        <strain evidence="2 3">DSM 13558</strain>
    </source>
</reference>
<feature type="domain" description="Peptidoglycan binding-like" evidence="1">
    <location>
        <begin position="288"/>
        <end position="344"/>
    </location>
</feature>
<feature type="domain" description="Peptidoglycan binding-like" evidence="1">
    <location>
        <begin position="381"/>
        <end position="444"/>
    </location>
</feature>
<dbReference type="Proteomes" id="UP000315343">
    <property type="component" value="Unassembled WGS sequence"/>
</dbReference>
<keyword evidence="3" id="KW-1185">Reference proteome</keyword>
<dbReference type="RefSeq" id="WP_145082134.1">
    <property type="nucleotide sequence ID" value="NZ_DAMBUX010000001.1"/>
</dbReference>
<evidence type="ECO:0000313" key="3">
    <source>
        <dbReference type="Proteomes" id="UP000315343"/>
    </source>
</evidence>
<proteinExistence type="predicted"/>
<dbReference type="InterPro" id="IPR036366">
    <property type="entry name" value="PGBDSf"/>
</dbReference>
<protein>
    <submittedName>
        <fullName evidence="2">Peptidoglycan hydrolase-like protein with peptidoglycan-binding domain</fullName>
    </submittedName>
</protein>
<gene>
    <name evidence="2" type="ORF">LY60_01596</name>
</gene>